<keyword evidence="12" id="KW-0406">Ion transport</keyword>
<keyword evidence="3" id="KW-0813">Transport</keyword>
<evidence type="ECO:0000256" key="14">
    <source>
        <dbReference type="ARBA" id="ARBA00023157"/>
    </source>
</evidence>
<evidence type="ECO:0000256" key="1">
    <source>
        <dbReference type="ARBA" id="ARBA00004401"/>
    </source>
</evidence>
<keyword evidence="14" id="KW-1015">Disulfide bond</keyword>
<evidence type="ECO:0008006" key="21">
    <source>
        <dbReference type="Google" id="ProtNLM"/>
    </source>
</evidence>
<protein>
    <recommendedName>
        <fullName evidence="21">Sodium/potassium-transporting ATPase subunit beta</fullName>
    </recommendedName>
</protein>
<evidence type="ECO:0000256" key="7">
    <source>
        <dbReference type="ARBA" id="ARBA00022692"/>
    </source>
</evidence>
<dbReference type="STRING" id="139723.A0A182M352"/>
<dbReference type="GO" id="GO:1990573">
    <property type="term" value="P:potassium ion import across plasma membrane"/>
    <property type="evidence" value="ECO:0007669"/>
    <property type="project" value="TreeGrafter"/>
</dbReference>
<keyword evidence="16" id="KW-0739">Sodium transport</keyword>
<sequence>MADKKVAEQYYAPPPKLGKWEGFRTFLWNSETSQCLGRTGSSWAKILFFYVCFYAALVGFFAAMLAVFWQTLDMQMPKYQLDSSLIGSNPGLGFRPTPPEYQNVESSLIWYRASDNGNVEIWTKLIDEFLKPYTLEEDNRVDCSFDNPPPEGKVCKVPMTNWSPCVKDNRYNFKKKSPCIFLKLNKIYNWVPDMYNTSMNLPEKMPDDLKEHIRGEEARGNKNTNVVWVSCAGENPADNEHIGAIQYIPRRGFPGYFFPYKNVDGYLPPVVAVYFEKPKNEDVVVEETVVELVVRVVVDEAVVGPVVDDEDRVEESVVELVELAGVDVDEAVVDSVEDDVAVELVSVAGVDVEDVEAMDESDVDDVDRVEESVVELVLTGVDVDEAVDEANVENVGRVKESVVELVELAGVDVDEAVVDSVEDDVAVELVSVAGVDVEDVEAMDESDVDDVDRVEESVIELVLAGVDVDEAVDQANVENVGRVKESVVELVELAGVDVDEAVVDSVEDVVAVELVSVAGADIEDVEAMDESDVDDVDRVEESVIELVLAEVDVDEAVDEAGVENVGRVKESVVELEELAGVDVVEAVVESVEDDVAVELVSVAGVDVDESVDEPDVDRVVEAIVEVVVAEVVAGDEDEAMDESDVDDVDRVDESVIELVLAGVDVVEAVDQANVENVGR</sequence>
<evidence type="ECO:0000256" key="9">
    <source>
        <dbReference type="ARBA" id="ARBA00022968"/>
    </source>
</evidence>
<evidence type="ECO:0000256" key="3">
    <source>
        <dbReference type="ARBA" id="ARBA00022448"/>
    </source>
</evidence>
<dbReference type="AlphaFoldDB" id="A0A182M352"/>
<dbReference type="PANTHER" id="PTHR11523:SF28">
    <property type="entry name" value="NA_K-ATPASE BETA SUBUNIT ISOFORM 4-RELATED"/>
    <property type="match status" value="1"/>
</dbReference>
<evidence type="ECO:0000256" key="18">
    <source>
        <dbReference type="SAM" id="Phobius"/>
    </source>
</evidence>
<evidence type="ECO:0000256" key="2">
    <source>
        <dbReference type="ARBA" id="ARBA00005876"/>
    </source>
</evidence>
<comment type="similarity">
    <text evidence="2">Belongs to the X(+)/potassium ATPases subunit beta family.</text>
</comment>
<dbReference type="PANTHER" id="PTHR11523">
    <property type="entry name" value="SODIUM/POTASSIUM-DEPENDENT ATPASE BETA SUBUNIT"/>
    <property type="match status" value="1"/>
</dbReference>
<keyword evidence="7 18" id="KW-0812">Transmembrane</keyword>
<comment type="function">
    <text evidence="17">This is the non-catalytic component of the active enzyme, which catalyzes the hydrolysis of ATP coupled with the exchange of Na(+) and K(+) ions across the plasma membrane. The beta subunit regulates, through assembly of alpha/beta heterodimers, the number of sodium pumps transported to the plasma membrane.</text>
</comment>
<organism evidence="19 20">
    <name type="scientific">Anopheles culicifacies</name>
    <dbReference type="NCBI Taxonomy" id="139723"/>
    <lineage>
        <taxon>Eukaryota</taxon>
        <taxon>Metazoa</taxon>
        <taxon>Ecdysozoa</taxon>
        <taxon>Arthropoda</taxon>
        <taxon>Hexapoda</taxon>
        <taxon>Insecta</taxon>
        <taxon>Pterygota</taxon>
        <taxon>Neoptera</taxon>
        <taxon>Endopterygota</taxon>
        <taxon>Diptera</taxon>
        <taxon>Nematocera</taxon>
        <taxon>Culicoidea</taxon>
        <taxon>Culicidae</taxon>
        <taxon>Anophelinae</taxon>
        <taxon>Anopheles</taxon>
        <taxon>culicifacies species complex</taxon>
    </lineage>
</organism>
<accession>A0A182M352</accession>
<keyword evidence="13 18" id="KW-0472">Membrane</keyword>
<evidence type="ECO:0000256" key="13">
    <source>
        <dbReference type="ARBA" id="ARBA00023136"/>
    </source>
</evidence>
<evidence type="ECO:0000256" key="11">
    <source>
        <dbReference type="ARBA" id="ARBA00023053"/>
    </source>
</evidence>
<evidence type="ECO:0000313" key="19">
    <source>
        <dbReference type="EnsemblMetazoa" id="ACUA008286-PA"/>
    </source>
</evidence>
<keyword evidence="5" id="KW-0633">Potassium transport</keyword>
<evidence type="ECO:0000313" key="20">
    <source>
        <dbReference type="Proteomes" id="UP000075883"/>
    </source>
</evidence>
<dbReference type="GO" id="GO:0001671">
    <property type="term" value="F:ATPase activator activity"/>
    <property type="evidence" value="ECO:0007669"/>
    <property type="project" value="TreeGrafter"/>
</dbReference>
<keyword evidence="20" id="KW-1185">Reference proteome</keyword>
<comment type="subcellular location">
    <subcellularLocation>
        <location evidence="1">Cell membrane</location>
        <topology evidence="1">Single-pass type II membrane protein</topology>
    </subcellularLocation>
</comment>
<dbReference type="EnsemblMetazoa" id="ACUA008286-RA">
    <property type="protein sequence ID" value="ACUA008286-PA"/>
    <property type="gene ID" value="ACUA008286"/>
</dbReference>
<dbReference type="InterPro" id="IPR038702">
    <property type="entry name" value="Na/K_ATPase_sub_beta_sf"/>
</dbReference>
<evidence type="ECO:0000256" key="15">
    <source>
        <dbReference type="ARBA" id="ARBA00023180"/>
    </source>
</evidence>
<evidence type="ECO:0000256" key="6">
    <source>
        <dbReference type="ARBA" id="ARBA00022607"/>
    </source>
</evidence>
<keyword evidence="4" id="KW-1003">Cell membrane</keyword>
<evidence type="ECO:0000256" key="4">
    <source>
        <dbReference type="ARBA" id="ARBA00022475"/>
    </source>
</evidence>
<keyword evidence="6" id="KW-0740">Sodium/potassium transport</keyword>
<evidence type="ECO:0000256" key="5">
    <source>
        <dbReference type="ARBA" id="ARBA00022538"/>
    </source>
</evidence>
<dbReference type="VEuPathDB" id="VectorBase:ACUA008286"/>
<dbReference type="GO" id="GO:0005890">
    <property type="term" value="C:sodium:potassium-exchanging ATPase complex"/>
    <property type="evidence" value="ECO:0007669"/>
    <property type="project" value="InterPro"/>
</dbReference>
<keyword evidence="9" id="KW-0735">Signal-anchor</keyword>
<evidence type="ECO:0000256" key="16">
    <source>
        <dbReference type="ARBA" id="ARBA00023201"/>
    </source>
</evidence>
<dbReference type="EMBL" id="AXCM01009133">
    <property type="status" value="NOT_ANNOTATED_CDS"/>
    <property type="molecule type" value="Genomic_DNA"/>
</dbReference>
<evidence type="ECO:0000256" key="10">
    <source>
        <dbReference type="ARBA" id="ARBA00022989"/>
    </source>
</evidence>
<reference evidence="19" key="2">
    <citation type="submission" date="2020-05" db="UniProtKB">
        <authorList>
            <consortium name="EnsemblMetazoa"/>
        </authorList>
    </citation>
    <scope>IDENTIFICATION</scope>
    <source>
        <strain evidence="19">A-37</strain>
    </source>
</reference>
<dbReference type="Gene3D" id="2.60.40.1660">
    <property type="entry name" value="Na, k-atpase alpha subunit"/>
    <property type="match status" value="1"/>
</dbReference>
<dbReference type="InterPro" id="IPR000402">
    <property type="entry name" value="Na/K_ATPase_sub_beta"/>
</dbReference>
<evidence type="ECO:0000256" key="12">
    <source>
        <dbReference type="ARBA" id="ARBA00023065"/>
    </source>
</evidence>
<reference evidence="20" key="1">
    <citation type="submission" date="2013-09" db="EMBL/GenBank/DDBJ databases">
        <title>The Genome Sequence of Anopheles culicifacies species A.</title>
        <authorList>
            <consortium name="The Broad Institute Genomics Platform"/>
            <person name="Neafsey D.E."/>
            <person name="Besansky N."/>
            <person name="Howell P."/>
            <person name="Walton C."/>
            <person name="Young S.K."/>
            <person name="Zeng Q."/>
            <person name="Gargeya S."/>
            <person name="Fitzgerald M."/>
            <person name="Haas B."/>
            <person name="Abouelleil A."/>
            <person name="Allen A.W."/>
            <person name="Alvarado L."/>
            <person name="Arachchi H.M."/>
            <person name="Berlin A.M."/>
            <person name="Chapman S.B."/>
            <person name="Gainer-Dewar J."/>
            <person name="Goldberg J."/>
            <person name="Griggs A."/>
            <person name="Gujja S."/>
            <person name="Hansen M."/>
            <person name="Howarth C."/>
            <person name="Imamovic A."/>
            <person name="Ireland A."/>
            <person name="Larimer J."/>
            <person name="McCowan C."/>
            <person name="Murphy C."/>
            <person name="Pearson M."/>
            <person name="Poon T.W."/>
            <person name="Priest M."/>
            <person name="Roberts A."/>
            <person name="Saif S."/>
            <person name="Shea T."/>
            <person name="Sisk P."/>
            <person name="Sykes S."/>
            <person name="Wortman J."/>
            <person name="Nusbaum C."/>
            <person name="Birren B."/>
        </authorList>
    </citation>
    <scope>NUCLEOTIDE SEQUENCE [LARGE SCALE GENOMIC DNA]</scope>
    <source>
        <strain evidence="20">A-37</strain>
    </source>
</reference>
<name>A0A182M352_9DIPT</name>
<evidence type="ECO:0000256" key="17">
    <source>
        <dbReference type="ARBA" id="ARBA00025540"/>
    </source>
</evidence>
<keyword evidence="15" id="KW-0325">Glycoprotein</keyword>
<evidence type="ECO:0000256" key="8">
    <source>
        <dbReference type="ARBA" id="ARBA00022958"/>
    </source>
</evidence>
<keyword evidence="11" id="KW-0915">Sodium</keyword>
<proteinExistence type="inferred from homology"/>
<dbReference type="GO" id="GO:0036376">
    <property type="term" value="P:sodium ion export across plasma membrane"/>
    <property type="evidence" value="ECO:0007669"/>
    <property type="project" value="TreeGrafter"/>
</dbReference>
<keyword evidence="8" id="KW-0630">Potassium</keyword>
<dbReference type="GO" id="GO:0006883">
    <property type="term" value="P:intracellular sodium ion homeostasis"/>
    <property type="evidence" value="ECO:0007669"/>
    <property type="project" value="TreeGrafter"/>
</dbReference>
<dbReference type="PROSITE" id="PS00390">
    <property type="entry name" value="ATPASE_NA_K_BETA_1"/>
    <property type="match status" value="1"/>
</dbReference>
<dbReference type="FunFam" id="2.60.40.1660:FF:000004">
    <property type="entry name" value="sodium/potassium-transporting ATPase subunit beta-2"/>
    <property type="match status" value="1"/>
</dbReference>
<dbReference type="Proteomes" id="UP000075883">
    <property type="component" value="Unassembled WGS sequence"/>
</dbReference>
<dbReference type="Pfam" id="PF00287">
    <property type="entry name" value="Na_K-ATPase"/>
    <property type="match status" value="1"/>
</dbReference>
<keyword evidence="10 18" id="KW-1133">Transmembrane helix</keyword>
<dbReference type="GO" id="GO:0030007">
    <property type="term" value="P:intracellular potassium ion homeostasis"/>
    <property type="evidence" value="ECO:0007669"/>
    <property type="project" value="TreeGrafter"/>
</dbReference>
<feature type="transmembrane region" description="Helical" evidence="18">
    <location>
        <begin position="47"/>
        <end position="69"/>
    </location>
</feature>